<comment type="caution">
    <text evidence="2">The sequence shown here is derived from an EMBL/GenBank/DDBJ whole genome shotgun (WGS) entry which is preliminary data.</text>
</comment>
<reference evidence="2 3" key="1">
    <citation type="journal article" date="2018" name="Genome Biol. Evol.">
        <title>Multiple Roots of Fruiting Body Formation in Amoebozoa.</title>
        <authorList>
            <person name="Hillmann F."/>
            <person name="Forbes G."/>
            <person name="Novohradska S."/>
            <person name="Ferling I."/>
            <person name="Riege K."/>
            <person name="Groth M."/>
            <person name="Westermann M."/>
            <person name="Marz M."/>
            <person name="Spaller T."/>
            <person name="Winckler T."/>
            <person name="Schaap P."/>
            <person name="Glockner G."/>
        </authorList>
    </citation>
    <scope>NUCLEOTIDE SEQUENCE [LARGE SCALE GENOMIC DNA]</scope>
    <source>
        <strain evidence="2 3">Jena</strain>
    </source>
</reference>
<dbReference type="Gene3D" id="3.30.40.10">
    <property type="entry name" value="Zinc/RING finger domain, C3HC4 (zinc finger)"/>
    <property type="match status" value="1"/>
</dbReference>
<dbReference type="Proteomes" id="UP000241769">
    <property type="component" value="Unassembled WGS sequence"/>
</dbReference>
<dbReference type="InParanoid" id="A0A2P6NW24"/>
<dbReference type="EMBL" id="MDYQ01000013">
    <property type="protein sequence ID" value="PRP88165.1"/>
    <property type="molecule type" value="Genomic_DNA"/>
</dbReference>
<feature type="compositionally biased region" description="Polar residues" evidence="1">
    <location>
        <begin position="26"/>
        <end position="43"/>
    </location>
</feature>
<feature type="region of interest" description="Disordered" evidence="1">
    <location>
        <begin position="26"/>
        <end position="52"/>
    </location>
</feature>
<proteinExistence type="predicted"/>
<dbReference type="SUPFAM" id="SSF57850">
    <property type="entry name" value="RING/U-box"/>
    <property type="match status" value="1"/>
</dbReference>
<protein>
    <recommendedName>
        <fullName evidence="4">RING-type domain-containing protein</fullName>
    </recommendedName>
</protein>
<keyword evidence="3" id="KW-1185">Reference proteome</keyword>
<evidence type="ECO:0000313" key="3">
    <source>
        <dbReference type="Proteomes" id="UP000241769"/>
    </source>
</evidence>
<organism evidence="2 3">
    <name type="scientific">Planoprotostelium fungivorum</name>
    <dbReference type="NCBI Taxonomy" id="1890364"/>
    <lineage>
        <taxon>Eukaryota</taxon>
        <taxon>Amoebozoa</taxon>
        <taxon>Evosea</taxon>
        <taxon>Variosea</taxon>
        <taxon>Cavosteliida</taxon>
        <taxon>Cavosteliaceae</taxon>
        <taxon>Planoprotostelium</taxon>
    </lineage>
</organism>
<evidence type="ECO:0000256" key="1">
    <source>
        <dbReference type="SAM" id="MobiDB-lite"/>
    </source>
</evidence>
<dbReference type="AlphaFoldDB" id="A0A2P6NW24"/>
<accession>A0A2P6NW24</accession>
<gene>
    <name evidence="2" type="ORF">PROFUN_03988</name>
</gene>
<evidence type="ECO:0000313" key="2">
    <source>
        <dbReference type="EMBL" id="PRP88165.1"/>
    </source>
</evidence>
<sequence length="204" mass="22875">MSVIQHHNLFGKDSFFGGEMSLTNEGYLSTRQRTTTDPLSTPSPEDETEWKSRETFRPAIVISELRIVDDRTASPMVNRLRQHSSPIILGRSPEKDAISLVETKQAALKSLQKLIEKATRKSQPPPSPSVASNWAVDKTMLGIGKDECPICLDEISPKDRHYFHEECVASCMSVILKNGCPLCSEEEQLSEDLARRLSMLEESE</sequence>
<evidence type="ECO:0008006" key="4">
    <source>
        <dbReference type="Google" id="ProtNLM"/>
    </source>
</evidence>
<name>A0A2P6NW24_9EUKA</name>
<dbReference type="InterPro" id="IPR013083">
    <property type="entry name" value="Znf_RING/FYVE/PHD"/>
</dbReference>